<keyword evidence="2" id="KW-1185">Reference proteome</keyword>
<gene>
    <name evidence="1" type="ORF">SAMN04489759_108157</name>
</gene>
<dbReference type="CDD" id="cd00038">
    <property type="entry name" value="CAP_ED"/>
    <property type="match status" value="1"/>
</dbReference>
<organism evidence="1 2">
    <name type="scientific">Sulfitobacter delicatus</name>
    <dbReference type="NCBI Taxonomy" id="218672"/>
    <lineage>
        <taxon>Bacteria</taxon>
        <taxon>Pseudomonadati</taxon>
        <taxon>Pseudomonadota</taxon>
        <taxon>Alphaproteobacteria</taxon>
        <taxon>Rhodobacterales</taxon>
        <taxon>Roseobacteraceae</taxon>
        <taxon>Sulfitobacter</taxon>
    </lineage>
</organism>
<evidence type="ECO:0000313" key="2">
    <source>
        <dbReference type="Proteomes" id="UP000199399"/>
    </source>
</evidence>
<dbReference type="RefSeq" id="WP_093743364.1">
    <property type="nucleotide sequence ID" value="NZ_FNBP01000008.1"/>
</dbReference>
<keyword evidence="1" id="KW-0808">Transferase</keyword>
<dbReference type="GO" id="GO:0016301">
    <property type="term" value="F:kinase activity"/>
    <property type="evidence" value="ECO:0007669"/>
    <property type="project" value="UniProtKB-KW"/>
</dbReference>
<dbReference type="Gene3D" id="2.60.120.10">
    <property type="entry name" value="Jelly Rolls"/>
    <property type="match status" value="1"/>
</dbReference>
<dbReference type="SUPFAM" id="SSF51206">
    <property type="entry name" value="cAMP-binding domain-like"/>
    <property type="match status" value="1"/>
</dbReference>
<protein>
    <submittedName>
        <fullName evidence="1">cAMP-binding domain of CRP or a regulatory subunit of cAMP-dependent protein kinases</fullName>
    </submittedName>
</protein>
<sequence>MDLKTFLAQSSDLSEEACEDFVTHWKQRRSDKGAHVCRQGQPETGEYVVLAGCLMSSICDEEGKEVCVGFYVGPCVVTPNIARTQDGVSLVSITATTDALLARIDSNLLIDQMVASQPIRDWANTILRNALNEKAQREWCLAALGGAERLDWFRRAFSGYEAIFTHTSIASYLGMTPVTLSRLRAREKATAKSKPAG</sequence>
<dbReference type="Proteomes" id="UP000199399">
    <property type="component" value="Unassembled WGS sequence"/>
</dbReference>
<dbReference type="AlphaFoldDB" id="A0A1G7UYJ7"/>
<reference evidence="2" key="1">
    <citation type="submission" date="2016-10" db="EMBL/GenBank/DDBJ databases">
        <authorList>
            <person name="Varghese N."/>
            <person name="Submissions S."/>
        </authorList>
    </citation>
    <scope>NUCLEOTIDE SEQUENCE [LARGE SCALE GENOMIC DNA]</scope>
    <source>
        <strain evidence="2">DSM 16477</strain>
    </source>
</reference>
<dbReference type="InterPro" id="IPR014710">
    <property type="entry name" value="RmlC-like_jellyroll"/>
</dbReference>
<name>A0A1G7UYJ7_9RHOB</name>
<dbReference type="InterPro" id="IPR018490">
    <property type="entry name" value="cNMP-bd_dom_sf"/>
</dbReference>
<dbReference type="EMBL" id="FNBP01000008">
    <property type="protein sequence ID" value="SDG52577.1"/>
    <property type="molecule type" value="Genomic_DNA"/>
</dbReference>
<proteinExistence type="predicted"/>
<dbReference type="InterPro" id="IPR000595">
    <property type="entry name" value="cNMP-bd_dom"/>
</dbReference>
<evidence type="ECO:0000313" key="1">
    <source>
        <dbReference type="EMBL" id="SDG52577.1"/>
    </source>
</evidence>
<keyword evidence="1" id="KW-0418">Kinase</keyword>
<dbReference type="STRING" id="218672.SAMN04489759_108157"/>
<dbReference type="OrthoDB" id="9798104at2"/>
<accession>A0A1G7UYJ7</accession>